<keyword evidence="4" id="KW-0934">Plastid</keyword>
<protein>
    <submittedName>
        <fullName evidence="8">Putative solute carrier family 13</fullName>
    </submittedName>
</protein>
<dbReference type="Proteomes" id="UP000447434">
    <property type="component" value="Chromosome 20"/>
</dbReference>
<comment type="caution">
    <text evidence="8">The sequence shown here is derived from an EMBL/GenBank/DDBJ whole genome shotgun (WGS) entry which is preliminary data.</text>
</comment>
<accession>A0A6A4NZL8</accession>
<evidence type="ECO:0000256" key="7">
    <source>
        <dbReference type="SAM" id="Phobius"/>
    </source>
</evidence>
<feature type="transmembrane region" description="Helical" evidence="7">
    <location>
        <begin position="455"/>
        <end position="479"/>
    </location>
</feature>
<feature type="transmembrane region" description="Helical" evidence="7">
    <location>
        <begin position="138"/>
        <end position="155"/>
    </location>
</feature>
<feature type="transmembrane region" description="Helical" evidence="7">
    <location>
        <begin position="346"/>
        <end position="369"/>
    </location>
</feature>
<dbReference type="InterPro" id="IPR030676">
    <property type="entry name" value="CitT-rel"/>
</dbReference>
<comment type="subcellular location">
    <subcellularLocation>
        <location evidence="1">Plastid</location>
        <location evidence="1">Chloroplast inner membrane</location>
        <topology evidence="1">Multi-pass membrane protein</topology>
    </subcellularLocation>
</comment>
<feature type="transmembrane region" description="Helical" evidence="7">
    <location>
        <begin position="491"/>
        <end position="511"/>
    </location>
</feature>
<evidence type="ECO:0000313" key="9">
    <source>
        <dbReference type="Proteomes" id="UP000447434"/>
    </source>
</evidence>
<keyword evidence="5 7" id="KW-1133">Transmembrane helix</keyword>
<dbReference type="EMBL" id="WOCE01000020">
    <property type="protein sequence ID" value="KAE9591827.1"/>
    <property type="molecule type" value="Genomic_DNA"/>
</dbReference>
<name>A0A6A4NZL8_LUPAL</name>
<keyword evidence="9" id="KW-1185">Reference proteome</keyword>
<feature type="transmembrane region" description="Helical" evidence="7">
    <location>
        <begin position="422"/>
        <end position="443"/>
    </location>
</feature>
<feature type="transmembrane region" description="Helical" evidence="7">
    <location>
        <begin position="212"/>
        <end position="231"/>
    </location>
</feature>
<comment type="similarity">
    <text evidence="2">Belongs to the SLC13A/DASS transporter (TC 2.A.47) family. DIT1 subfamily.</text>
</comment>
<evidence type="ECO:0000256" key="3">
    <source>
        <dbReference type="ARBA" id="ARBA00022692"/>
    </source>
</evidence>
<dbReference type="AlphaFoldDB" id="A0A6A4NZL8"/>
<keyword evidence="4" id="KW-1001">Plastid inner membrane</keyword>
<dbReference type="InterPro" id="IPR001898">
    <property type="entry name" value="SLC13A/DASS"/>
</dbReference>
<organism evidence="8 9">
    <name type="scientific">Lupinus albus</name>
    <name type="common">White lupine</name>
    <name type="synonym">Lupinus termis</name>
    <dbReference type="NCBI Taxonomy" id="3870"/>
    <lineage>
        <taxon>Eukaryota</taxon>
        <taxon>Viridiplantae</taxon>
        <taxon>Streptophyta</taxon>
        <taxon>Embryophyta</taxon>
        <taxon>Tracheophyta</taxon>
        <taxon>Spermatophyta</taxon>
        <taxon>Magnoliopsida</taxon>
        <taxon>eudicotyledons</taxon>
        <taxon>Gunneridae</taxon>
        <taxon>Pentapetalae</taxon>
        <taxon>rosids</taxon>
        <taxon>fabids</taxon>
        <taxon>Fabales</taxon>
        <taxon>Fabaceae</taxon>
        <taxon>Papilionoideae</taxon>
        <taxon>50 kb inversion clade</taxon>
        <taxon>genistoids sensu lato</taxon>
        <taxon>core genistoids</taxon>
        <taxon>Genisteae</taxon>
        <taxon>Lupinus</taxon>
    </lineage>
</organism>
<evidence type="ECO:0000313" key="8">
    <source>
        <dbReference type="EMBL" id="KAE9591827.1"/>
    </source>
</evidence>
<dbReference type="Pfam" id="PF00939">
    <property type="entry name" value="Na_sulph_symp"/>
    <property type="match status" value="1"/>
</dbReference>
<dbReference type="GO" id="GO:0009706">
    <property type="term" value="C:chloroplast inner membrane"/>
    <property type="evidence" value="ECO:0007669"/>
    <property type="project" value="UniProtKB-SubCell"/>
</dbReference>
<dbReference type="GO" id="GO:0015140">
    <property type="term" value="F:malate transmembrane transporter activity"/>
    <property type="evidence" value="ECO:0007669"/>
    <property type="project" value="UniProtKB-ARBA"/>
</dbReference>
<sequence length="604" mass="65072">MTHIVITETQSHSSNTMNIDKNQPNTHTLFINYSIYILWSHSTFSMESFALHSLSSPVSLSLHHHNHRSSSFIPRSQFSLPFKPTSLKSSQTFSFPSKASNFTLFSKPHHNPIHASASKSTPLPPPPPPPITIQGAKPIPLILSISLGLIIRFLVPKPIEVTPQAWQLFSIFVSTIAGLVLSPLPVGAWAFLGLTTSVVTKTLTFSAAFSAFTNEVIWLIVISFFFARGFVKTGLGDRIATYFVKWMGRSTLGLAYGLSFSEVLIAPAMPSTTARAGGVFLPIIKSLSLAAGSEPGPTSRRLGAYLVQNQFQSACNSSALFLTAAAQNLLCIKLAEELGVVISSPWVTWFKAASLPALACLLATPIILYKLYPPEIKDTPEAPAIATKKLENMGPVTQNEWIMVGTMLLAVSLWIFGDAIGIASTVAAMIGLSILLVLGVLDWNDCLLEKSAWDTLSWFAILIGMAGQLTNLGIVSWMSGCVANSLRSLSLSWPAALAVLQAAYFLIHYLFASQTGHVGALFSAFLAMLLAAGVPGVLAALALGYNTNLFGAITHYSSGQSAVYYGAGYVELPDIFKYGFLMAVVNAIIWGGVGSVWWKFLGLY</sequence>
<feature type="transmembrane region" description="Helical" evidence="7">
    <location>
        <begin position="167"/>
        <end position="192"/>
    </location>
</feature>
<dbReference type="PANTHER" id="PTHR42826">
    <property type="entry name" value="DICARBOXYLATE TRANSPORTER 2.1, CHLOROPLASTIC"/>
    <property type="match status" value="1"/>
</dbReference>
<keyword evidence="6 7" id="KW-0472">Membrane</keyword>
<dbReference type="NCBIfam" id="TIGR00785">
    <property type="entry name" value="dass"/>
    <property type="match status" value="1"/>
</dbReference>
<evidence type="ECO:0000256" key="1">
    <source>
        <dbReference type="ARBA" id="ARBA00004478"/>
    </source>
</evidence>
<proteinExistence type="inferred from homology"/>
<feature type="transmembrane region" description="Helical" evidence="7">
    <location>
        <begin position="399"/>
        <end position="416"/>
    </location>
</feature>
<evidence type="ECO:0000256" key="5">
    <source>
        <dbReference type="ARBA" id="ARBA00022989"/>
    </source>
</evidence>
<feature type="transmembrane region" description="Helical" evidence="7">
    <location>
        <begin position="518"/>
        <end position="543"/>
    </location>
</feature>
<evidence type="ECO:0000256" key="6">
    <source>
        <dbReference type="ARBA" id="ARBA00023136"/>
    </source>
</evidence>
<feature type="transmembrane region" description="Helical" evidence="7">
    <location>
        <begin position="578"/>
        <end position="598"/>
    </location>
</feature>
<keyword evidence="3 7" id="KW-0812">Transmembrane</keyword>
<evidence type="ECO:0000256" key="2">
    <source>
        <dbReference type="ARBA" id="ARBA00007349"/>
    </source>
</evidence>
<dbReference type="OrthoDB" id="1695362at2759"/>
<evidence type="ECO:0000256" key="4">
    <source>
        <dbReference type="ARBA" id="ARBA00022780"/>
    </source>
</evidence>
<gene>
    <name evidence="8" type="ORF">Lalb_Chr20g0122821</name>
</gene>
<reference evidence="9" key="1">
    <citation type="journal article" date="2020" name="Nat. Commun.">
        <title>Genome sequence of the cluster root forming white lupin.</title>
        <authorList>
            <person name="Hufnagel B."/>
            <person name="Marques A."/>
            <person name="Soriano A."/>
            <person name="Marques L."/>
            <person name="Divol F."/>
            <person name="Doumas P."/>
            <person name="Sallet E."/>
            <person name="Mancinotti D."/>
            <person name="Carrere S."/>
            <person name="Marande W."/>
            <person name="Arribat S."/>
            <person name="Keller J."/>
            <person name="Huneau C."/>
            <person name="Blein T."/>
            <person name="Aime D."/>
            <person name="Laguerre M."/>
            <person name="Taylor J."/>
            <person name="Schubert V."/>
            <person name="Nelson M."/>
            <person name="Geu-Flores F."/>
            <person name="Crespi M."/>
            <person name="Gallardo-Guerrero K."/>
            <person name="Delaux P.-M."/>
            <person name="Salse J."/>
            <person name="Berges H."/>
            <person name="Guyot R."/>
            <person name="Gouzy J."/>
            <person name="Peret B."/>
        </authorList>
    </citation>
    <scope>NUCLEOTIDE SEQUENCE [LARGE SCALE GENOMIC DNA]</scope>
    <source>
        <strain evidence="9">cv. Amiga</strain>
    </source>
</reference>